<gene>
    <name evidence="2" type="ORF">STAS_15705</name>
</gene>
<feature type="region of interest" description="Disordered" evidence="1">
    <location>
        <begin position="1"/>
        <end position="33"/>
    </location>
</feature>
<comment type="caution">
    <text evidence="2">The sequence shown here is derived from an EMBL/GenBank/DDBJ whole genome shotgun (WGS) entry which is preliminary data.</text>
</comment>
<keyword evidence="2" id="KW-0032">Aminotransferase</keyword>
<dbReference type="EMBL" id="BKCP01005572">
    <property type="protein sequence ID" value="GER39122.1"/>
    <property type="molecule type" value="Genomic_DNA"/>
</dbReference>
<dbReference type="AlphaFoldDB" id="A0A5A7Q2T2"/>
<dbReference type="GO" id="GO:0008483">
    <property type="term" value="F:transaminase activity"/>
    <property type="evidence" value="ECO:0007669"/>
    <property type="project" value="UniProtKB-KW"/>
</dbReference>
<keyword evidence="3" id="KW-1185">Reference proteome</keyword>
<evidence type="ECO:0000256" key="1">
    <source>
        <dbReference type="SAM" id="MobiDB-lite"/>
    </source>
</evidence>
<evidence type="ECO:0000313" key="2">
    <source>
        <dbReference type="EMBL" id="GER39122.1"/>
    </source>
</evidence>
<name>A0A5A7Q2T2_STRAF</name>
<dbReference type="Proteomes" id="UP000325081">
    <property type="component" value="Unassembled WGS sequence"/>
</dbReference>
<reference evidence="3" key="1">
    <citation type="journal article" date="2019" name="Curr. Biol.">
        <title>Genome Sequence of Striga asiatica Provides Insight into the Evolution of Plant Parasitism.</title>
        <authorList>
            <person name="Yoshida S."/>
            <person name="Kim S."/>
            <person name="Wafula E.K."/>
            <person name="Tanskanen J."/>
            <person name="Kim Y.M."/>
            <person name="Honaas L."/>
            <person name="Yang Z."/>
            <person name="Spallek T."/>
            <person name="Conn C.E."/>
            <person name="Ichihashi Y."/>
            <person name="Cheong K."/>
            <person name="Cui S."/>
            <person name="Der J.P."/>
            <person name="Gundlach H."/>
            <person name="Jiao Y."/>
            <person name="Hori C."/>
            <person name="Ishida J.K."/>
            <person name="Kasahara H."/>
            <person name="Kiba T."/>
            <person name="Kim M.S."/>
            <person name="Koo N."/>
            <person name="Laohavisit A."/>
            <person name="Lee Y.H."/>
            <person name="Lumba S."/>
            <person name="McCourt P."/>
            <person name="Mortimer J.C."/>
            <person name="Mutuku J.M."/>
            <person name="Nomura T."/>
            <person name="Sasaki-Sekimoto Y."/>
            <person name="Seto Y."/>
            <person name="Wang Y."/>
            <person name="Wakatake T."/>
            <person name="Sakakibara H."/>
            <person name="Demura T."/>
            <person name="Yamaguchi S."/>
            <person name="Yoneyama K."/>
            <person name="Manabe R.I."/>
            <person name="Nelson D.C."/>
            <person name="Schulman A.H."/>
            <person name="Timko M.P."/>
            <person name="dePamphilis C.W."/>
            <person name="Choi D."/>
            <person name="Shirasu K."/>
        </authorList>
    </citation>
    <scope>NUCLEOTIDE SEQUENCE [LARGE SCALE GENOMIC DNA]</scope>
    <source>
        <strain evidence="3">cv. UVA1</strain>
    </source>
</reference>
<protein>
    <submittedName>
        <fullName evidence="2">Glutamine--fructose-6-phosphate aminotransferase[isomerizing]</fullName>
    </submittedName>
</protein>
<proteinExistence type="predicted"/>
<sequence>MRIQIHTRAQMKHPRQWRRSTSTQNPDRAYASRDRGRLYRSLSTIRTFTDPYPYLIERDPDPDLYPGIKIQSMKWNLTIPIWLSPLQHRAPRPASLPVPTSDPDFDVFLEVMLRDFSHAYGPTGCSIVSPISLRCRRSKGITVILHKYTHLRIETLFQMIGTQHLKYFTLPLPSKSRIHTHRW</sequence>
<organism evidence="2 3">
    <name type="scientific">Striga asiatica</name>
    <name type="common">Asiatic witchweed</name>
    <name type="synonym">Buchnera asiatica</name>
    <dbReference type="NCBI Taxonomy" id="4170"/>
    <lineage>
        <taxon>Eukaryota</taxon>
        <taxon>Viridiplantae</taxon>
        <taxon>Streptophyta</taxon>
        <taxon>Embryophyta</taxon>
        <taxon>Tracheophyta</taxon>
        <taxon>Spermatophyta</taxon>
        <taxon>Magnoliopsida</taxon>
        <taxon>eudicotyledons</taxon>
        <taxon>Gunneridae</taxon>
        <taxon>Pentapetalae</taxon>
        <taxon>asterids</taxon>
        <taxon>lamiids</taxon>
        <taxon>Lamiales</taxon>
        <taxon>Orobanchaceae</taxon>
        <taxon>Buchnereae</taxon>
        <taxon>Striga</taxon>
    </lineage>
</organism>
<evidence type="ECO:0000313" key="3">
    <source>
        <dbReference type="Proteomes" id="UP000325081"/>
    </source>
</evidence>
<feature type="compositionally biased region" description="Basic residues" evidence="1">
    <location>
        <begin position="9"/>
        <end position="18"/>
    </location>
</feature>
<keyword evidence="2" id="KW-0808">Transferase</keyword>
<accession>A0A5A7Q2T2</accession>